<dbReference type="EMBL" id="BAAFJT010000001">
    <property type="protein sequence ID" value="GAB0177285.1"/>
    <property type="molecule type" value="Genomic_DNA"/>
</dbReference>
<protein>
    <recommendedName>
        <fullName evidence="2">ribonuclease H</fullName>
        <ecNumber evidence="2">3.1.26.4</ecNumber>
    </recommendedName>
</protein>
<proteinExistence type="inferred from homology"/>
<accession>A0ABC9VWU4</accession>
<dbReference type="Gene3D" id="3.10.10.10">
    <property type="entry name" value="HIV Type 1 Reverse Transcriptase, subunit A, domain 1"/>
    <property type="match status" value="1"/>
</dbReference>
<dbReference type="InterPro" id="IPR000477">
    <property type="entry name" value="RT_dom"/>
</dbReference>
<evidence type="ECO:0000259" key="3">
    <source>
        <dbReference type="PROSITE" id="PS50878"/>
    </source>
</evidence>
<dbReference type="SUPFAM" id="SSF56672">
    <property type="entry name" value="DNA/RNA polymerases"/>
    <property type="match status" value="1"/>
</dbReference>
<sequence>MHPWYPQERVFQGPKRVPVGFGIAALESEEIKQLSTVPGLSEDPSVMGLLRVEEQQVPVATTMGHRWQYCTNQNSLIPIHKLICQLESQGVISRTRLPFDSPIWPVRKYNGEWRPTVDYCGLNEVTAPVSAAVPDTLELQYKLESKIDKWYATVDIVNAFFSVPLTAECRPQFAFTWRGVQYTWNRLPQGWEHSPTICHGLIQTALEQSEAPERLQYIDDIVVWGNTAEEVSEKGKKIVQILLKAGFAIKQSKVKGPAQEIQSLGIKWQDGCHQIPMDVTNKIAAMCPATNKEETSFLRHCGFLENAYPKLQYDRKPSL</sequence>
<comment type="caution">
    <text evidence="4">The sequence shown here is derived from an EMBL/GenBank/DDBJ whole genome shotgun (WGS) entry which is preliminary data.</text>
</comment>
<comment type="similarity">
    <text evidence="1">Belongs to the beta type-B retroviral polymerase family. HERV class-II K(HML-2) pol subfamily.</text>
</comment>
<dbReference type="PROSITE" id="PS50878">
    <property type="entry name" value="RT_POL"/>
    <property type="match status" value="1"/>
</dbReference>
<dbReference type="GO" id="GO:0004523">
    <property type="term" value="F:RNA-DNA hybrid ribonuclease activity"/>
    <property type="evidence" value="ECO:0007669"/>
    <property type="project" value="UniProtKB-EC"/>
</dbReference>
<organism evidence="4 5">
    <name type="scientific">Grus japonensis</name>
    <name type="common">Japanese crane</name>
    <name type="synonym">Red-crowned crane</name>
    <dbReference type="NCBI Taxonomy" id="30415"/>
    <lineage>
        <taxon>Eukaryota</taxon>
        <taxon>Metazoa</taxon>
        <taxon>Chordata</taxon>
        <taxon>Craniata</taxon>
        <taxon>Vertebrata</taxon>
        <taxon>Euteleostomi</taxon>
        <taxon>Archelosauria</taxon>
        <taxon>Archosauria</taxon>
        <taxon>Dinosauria</taxon>
        <taxon>Saurischia</taxon>
        <taxon>Theropoda</taxon>
        <taxon>Coelurosauria</taxon>
        <taxon>Aves</taxon>
        <taxon>Neognathae</taxon>
        <taxon>Neoaves</taxon>
        <taxon>Gruiformes</taxon>
        <taxon>Gruidae</taxon>
        <taxon>Grus</taxon>
    </lineage>
</organism>
<evidence type="ECO:0000313" key="4">
    <source>
        <dbReference type="EMBL" id="GAB0177285.1"/>
    </source>
</evidence>
<dbReference type="PANTHER" id="PTHR33064">
    <property type="entry name" value="POL PROTEIN"/>
    <property type="match status" value="1"/>
</dbReference>
<dbReference type="AlphaFoldDB" id="A0ABC9VWU4"/>
<evidence type="ECO:0000256" key="2">
    <source>
        <dbReference type="ARBA" id="ARBA00012180"/>
    </source>
</evidence>
<dbReference type="Gene3D" id="3.30.70.270">
    <property type="match status" value="1"/>
</dbReference>
<evidence type="ECO:0000313" key="5">
    <source>
        <dbReference type="Proteomes" id="UP001623348"/>
    </source>
</evidence>
<reference evidence="4 5" key="1">
    <citation type="submission" date="2024-06" db="EMBL/GenBank/DDBJ databases">
        <title>The draft genome of Grus japonensis, version 3.</title>
        <authorList>
            <person name="Nabeshima K."/>
            <person name="Suzuki S."/>
            <person name="Onuma M."/>
        </authorList>
    </citation>
    <scope>NUCLEOTIDE SEQUENCE [LARGE SCALE GENOMIC DNA]</scope>
    <source>
        <strain evidence="4 5">451A</strain>
    </source>
</reference>
<dbReference type="Pfam" id="PF00078">
    <property type="entry name" value="RVT_1"/>
    <property type="match status" value="1"/>
</dbReference>
<feature type="domain" description="Reverse transcriptase" evidence="3">
    <location>
        <begin position="87"/>
        <end position="268"/>
    </location>
</feature>
<dbReference type="InterPro" id="IPR051320">
    <property type="entry name" value="Viral_Replic_Matur_Polypro"/>
</dbReference>
<dbReference type="PANTHER" id="PTHR33064:SF29">
    <property type="entry name" value="PEPTIDASE A2 DOMAIN-CONTAINING PROTEIN-RELATED"/>
    <property type="match status" value="1"/>
</dbReference>
<dbReference type="Proteomes" id="UP001623348">
    <property type="component" value="Unassembled WGS sequence"/>
</dbReference>
<keyword evidence="5" id="KW-1185">Reference proteome</keyword>
<dbReference type="InterPro" id="IPR043128">
    <property type="entry name" value="Rev_trsase/Diguanyl_cyclase"/>
</dbReference>
<dbReference type="InterPro" id="IPR043502">
    <property type="entry name" value="DNA/RNA_pol_sf"/>
</dbReference>
<evidence type="ECO:0000256" key="1">
    <source>
        <dbReference type="ARBA" id="ARBA00010879"/>
    </source>
</evidence>
<name>A0ABC9VWU4_GRUJA</name>
<dbReference type="EC" id="3.1.26.4" evidence="2"/>
<gene>
    <name evidence="4" type="ORF">GRJ2_000193700</name>
</gene>